<name>A0A238USH0_9ACTN</name>
<keyword evidence="2" id="KW-1185">Reference proteome</keyword>
<evidence type="ECO:0000313" key="2">
    <source>
        <dbReference type="Proteomes" id="UP000198420"/>
    </source>
</evidence>
<evidence type="ECO:0000313" key="1">
    <source>
        <dbReference type="EMBL" id="SNR25065.1"/>
    </source>
</evidence>
<organism evidence="1 2">
    <name type="scientific">Actinomadura mexicana</name>
    <dbReference type="NCBI Taxonomy" id="134959"/>
    <lineage>
        <taxon>Bacteria</taxon>
        <taxon>Bacillati</taxon>
        <taxon>Actinomycetota</taxon>
        <taxon>Actinomycetes</taxon>
        <taxon>Streptosporangiales</taxon>
        <taxon>Thermomonosporaceae</taxon>
        <taxon>Actinomadura</taxon>
    </lineage>
</organism>
<accession>A0A238USH0</accession>
<proteinExistence type="predicted"/>
<gene>
    <name evidence="1" type="ORF">SAMN06265355_101365</name>
</gene>
<protein>
    <submittedName>
        <fullName evidence="1">Uncharacterized protein</fullName>
    </submittedName>
</protein>
<dbReference type="AlphaFoldDB" id="A0A238USH0"/>
<dbReference type="Proteomes" id="UP000198420">
    <property type="component" value="Unassembled WGS sequence"/>
</dbReference>
<reference evidence="2" key="1">
    <citation type="submission" date="2017-06" db="EMBL/GenBank/DDBJ databases">
        <authorList>
            <person name="Varghese N."/>
            <person name="Submissions S."/>
        </authorList>
    </citation>
    <scope>NUCLEOTIDE SEQUENCE [LARGE SCALE GENOMIC DNA]</scope>
    <source>
        <strain evidence="2">DSM 44485</strain>
    </source>
</reference>
<dbReference type="EMBL" id="FZNP01000001">
    <property type="protein sequence ID" value="SNR25065.1"/>
    <property type="molecule type" value="Genomic_DNA"/>
</dbReference>
<sequence>MTPRGVDQVDEGLRVLEAVPRPLDERLSEVVVARSKAIVTTATDNAGPNPRRQTTGDRNRWSAAISCGLSQMSETRPWICRSQPRSGACDTGP</sequence>